<dbReference type="Proteomes" id="UP000026962">
    <property type="component" value="Chromosome 3"/>
</dbReference>
<dbReference type="EnsemblPlants" id="OPUNC03G11930.1">
    <property type="protein sequence ID" value="OPUNC03G11930.1"/>
    <property type="gene ID" value="OPUNC03G11930"/>
</dbReference>
<evidence type="ECO:0000313" key="2">
    <source>
        <dbReference type="Proteomes" id="UP000026962"/>
    </source>
</evidence>
<dbReference type="Gramene" id="OPUNC03G11930.1">
    <property type="protein sequence ID" value="OPUNC03G11930.1"/>
    <property type="gene ID" value="OPUNC03G11930"/>
</dbReference>
<reference evidence="1" key="1">
    <citation type="submission" date="2015-04" db="UniProtKB">
        <authorList>
            <consortium name="EnsemblPlants"/>
        </authorList>
    </citation>
    <scope>IDENTIFICATION</scope>
</reference>
<proteinExistence type="predicted"/>
<dbReference type="HOGENOM" id="CLU_2626227_0_0_1"/>
<reference evidence="1" key="2">
    <citation type="submission" date="2018-05" db="EMBL/GenBank/DDBJ databases">
        <title>OpunRS2 (Oryza punctata Reference Sequence Version 2).</title>
        <authorList>
            <person name="Zhang J."/>
            <person name="Kudrna D."/>
            <person name="Lee S."/>
            <person name="Talag J."/>
            <person name="Welchert J."/>
            <person name="Wing R.A."/>
        </authorList>
    </citation>
    <scope>NUCLEOTIDE SEQUENCE [LARGE SCALE GENOMIC DNA]</scope>
</reference>
<accession>A0A0E0KBZ0</accession>
<dbReference type="AlphaFoldDB" id="A0A0E0KBZ0"/>
<name>A0A0E0KBZ0_ORYPU</name>
<organism evidence="1">
    <name type="scientific">Oryza punctata</name>
    <name type="common">Red rice</name>
    <dbReference type="NCBI Taxonomy" id="4537"/>
    <lineage>
        <taxon>Eukaryota</taxon>
        <taxon>Viridiplantae</taxon>
        <taxon>Streptophyta</taxon>
        <taxon>Embryophyta</taxon>
        <taxon>Tracheophyta</taxon>
        <taxon>Spermatophyta</taxon>
        <taxon>Magnoliopsida</taxon>
        <taxon>Liliopsida</taxon>
        <taxon>Poales</taxon>
        <taxon>Poaceae</taxon>
        <taxon>BOP clade</taxon>
        <taxon>Oryzoideae</taxon>
        <taxon>Oryzeae</taxon>
        <taxon>Oryzinae</taxon>
        <taxon>Oryza</taxon>
    </lineage>
</organism>
<protein>
    <submittedName>
        <fullName evidence="1">Uncharacterized protein</fullName>
    </submittedName>
</protein>
<evidence type="ECO:0000313" key="1">
    <source>
        <dbReference type="EnsemblPlants" id="OPUNC03G11930.1"/>
    </source>
</evidence>
<sequence length="78" mass="8358">MFRGQARPSDAIRTVVGGGGFVADVGNGRLWTRPRVGDAFQRSPEGSRDLSVLGRVMTVVAESASTEVAKLLHYNQAK</sequence>
<keyword evidence="2" id="KW-1185">Reference proteome</keyword>